<dbReference type="EMBL" id="GBXM01012104">
    <property type="protein sequence ID" value="JAH96473.1"/>
    <property type="molecule type" value="Transcribed_RNA"/>
</dbReference>
<reference evidence="2" key="1">
    <citation type="submission" date="2014-11" db="EMBL/GenBank/DDBJ databases">
        <authorList>
            <person name="Amaro Gonzalez C."/>
        </authorList>
    </citation>
    <scope>NUCLEOTIDE SEQUENCE</scope>
</reference>
<evidence type="ECO:0000256" key="1">
    <source>
        <dbReference type="SAM" id="Phobius"/>
    </source>
</evidence>
<keyword evidence="1" id="KW-0472">Membrane</keyword>
<keyword evidence="1" id="KW-1133">Transmembrane helix</keyword>
<accession>A0A0E9X459</accession>
<organism evidence="2">
    <name type="scientific">Anguilla anguilla</name>
    <name type="common">European freshwater eel</name>
    <name type="synonym">Muraena anguilla</name>
    <dbReference type="NCBI Taxonomy" id="7936"/>
    <lineage>
        <taxon>Eukaryota</taxon>
        <taxon>Metazoa</taxon>
        <taxon>Chordata</taxon>
        <taxon>Craniata</taxon>
        <taxon>Vertebrata</taxon>
        <taxon>Euteleostomi</taxon>
        <taxon>Actinopterygii</taxon>
        <taxon>Neopterygii</taxon>
        <taxon>Teleostei</taxon>
        <taxon>Anguilliformes</taxon>
        <taxon>Anguillidae</taxon>
        <taxon>Anguilla</taxon>
    </lineage>
</organism>
<dbReference type="AlphaFoldDB" id="A0A0E9X459"/>
<evidence type="ECO:0000313" key="2">
    <source>
        <dbReference type="EMBL" id="JAH96473.1"/>
    </source>
</evidence>
<sequence length="108" mass="12500">MELNTRGLLVRREHILIMSRVSFTLSITETSAGILAGFSDLSMCMWRQIFYFVLIYMFVRLIIMLTVFLCGVLPRRRLNVGWLPGKSRLDAATRLNIRLSVFFLNGLK</sequence>
<reference evidence="2" key="2">
    <citation type="journal article" date="2015" name="Fish Shellfish Immunol.">
        <title>Early steps in the European eel (Anguilla anguilla)-Vibrio vulnificus interaction in the gills: Role of the RtxA13 toxin.</title>
        <authorList>
            <person name="Callol A."/>
            <person name="Pajuelo D."/>
            <person name="Ebbesson L."/>
            <person name="Teles M."/>
            <person name="MacKenzie S."/>
            <person name="Amaro C."/>
        </authorList>
    </citation>
    <scope>NUCLEOTIDE SEQUENCE</scope>
</reference>
<feature type="transmembrane region" description="Helical" evidence="1">
    <location>
        <begin position="50"/>
        <end position="73"/>
    </location>
</feature>
<proteinExistence type="predicted"/>
<protein>
    <submittedName>
        <fullName evidence="2">Uncharacterized protein</fullName>
    </submittedName>
</protein>
<keyword evidence="1" id="KW-0812">Transmembrane</keyword>
<feature type="transmembrane region" description="Helical" evidence="1">
    <location>
        <begin position="21"/>
        <end position="38"/>
    </location>
</feature>
<name>A0A0E9X459_ANGAN</name>